<organism evidence="4 5">
    <name type="scientific">Hoeflea phototrophica (strain DSM 17068 / NCIMB 14078 / DFL-43)</name>
    <dbReference type="NCBI Taxonomy" id="411684"/>
    <lineage>
        <taxon>Bacteria</taxon>
        <taxon>Pseudomonadati</taxon>
        <taxon>Pseudomonadota</taxon>
        <taxon>Alphaproteobacteria</taxon>
        <taxon>Hyphomicrobiales</taxon>
        <taxon>Rhizobiaceae</taxon>
        <taxon>Hoeflea</taxon>
    </lineage>
</organism>
<feature type="region of interest" description="Disordered" evidence="1">
    <location>
        <begin position="419"/>
        <end position="442"/>
    </location>
</feature>
<reference evidence="4 5" key="2">
    <citation type="submission" date="2012-06" db="EMBL/GenBank/DDBJ databases">
        <authorList>
            <person name="Fiebig A."/>
        </authorList>
    </citation>
    <scope>NUCLEOTIDE SEQUENCE [LARGE SCALE GENOMIC DNA]</scope>
    <source>
        <strain evidence="4 5">DFL-43</strain>
    </source>
</reference>
<dbReference type="AlphaFoldDB" id="A9DCT0"/>
<feature type="signal peptide" evidence="2">
    <location>
        <begin position="1"/>
        <end position="17"/>
    </location>
</feature>
<evidence type="ECO:0000313" key="4">
    <source>
        <dbReference type="EMBL" id="EDQ32199.2"/>
    </source>
</evidence>
<feature type="compositionally biased region" description="Low complexity" evidence="1">
    <location>
        <begin position="428"/>
        <end position="442"/>
    </location>
</feature>
<name>A9DCT0_HOEPD</name>
<evidence type="ECO:0000256" key="2">
    <source>
        <dbReference type="SAM" id="SignalP"/>
    </source>
</evidence>
<dbReference type="SMART" id="SM00869">
    <property type="entry name" value="Autotransporter"/>
    <property type="match status" value="1"/>
</dbReference>
<evidence type="ECO:0000313" key="5">
    <source>
        <dbReference type="Proteomes" id="UP000004291"/>
    </source>
</evidence>
<dbReference type="EMBL" id="ABIA03000002">
    <property type="protein sequence ID" value="EDQ32199.2"/>
    <property type="molecule type" value="Genomic_DNA"/>
</dbReference>
<protein>
    <recommendedName>
        <fullName evidence="3">Autotransporter domain-containing protein</fullName>
    </recommendedName>
</protein>
<proteinExistence type="predicted"/>
<dbReference type="eggNOG" id="COG4625">
    <property type="taxonomic scope" value="Bacteria"/>
</dbReference>
<gene>
    <name evidence="4" type="ORF">HPDFL43_06952</name>
</gene>
<keyword evidence="2" id="KW-0732">Signal</keyword>
<dbReference type="Pfam" id="PF03797">
    <property type="entry name" value="Autotransporter"/>
    <property type="match status" value="1"/>
</dbReference>
<feature type="domain" description="Autotransporter" evidence="3">
    <location>
        <begin position="500"/>
        <end position="786"/>
    </location>
</feature>
<dbReference type="RefSeq" id="WP_169743245.1">
    <property type="nucleotide sequence ID" value="NZ_CM002917.1"/>
</dbReference>
<dbReference type="SUPFAM" id="SSF103515">
    <property type="entry name" value="Autotransporter"/>
    <property type="match status" value="1"/>
</dbReference>
<dbReference type="STRING" id="411684.HPDFL43_06952"/>
<keyword evidence="5" id="KW-1185">Reference proteome</keyword>
<feature type="chain" id="PRO_5002737367" description="Autotransporter domain-containing protein" evidence="2">
    <location>
        <begin position="18"/>
        <end position="786"/>
    </location>
</feature>
<evidence type="ECO:0000256" key="1">
    <source>
        <dbReference type="SAM" id="MobiDB-lite"/>
    </source>
</evidence>
<dbReference type="Proteomes" id="UP000004291">
    <property type="component" value="Chromosome"/>
</dbReference>
<accession>A9DCT0</accession>
<comment type="caution">
    <text evidence="4">The sequence shown here is derived from an EMBL/GenBank/DDBJ whole genome shotgun (WGS) entry which is preliminary data.</text>
</comment>
<dbReference type="Gene3D" id="2.40.128.130">
    <property type="entry name" value="Autotransporter beta-domain"/>
    <property type="match status" value="1"/>
</dbReference>
<dbReference type="InterPro" id="IPR005546">
    <property type="entry name" value="Autotransporte_beta"/>
</dbReference>
<evidence type="ECO:0000259" key="3">
    <source>
        <dbReference type="PROSITE" id="PS51208"/>
    </source>
</evidence>
<sequence length="786" mass="81604">MHRSLMMALAVAAPAIPFETTPAAATSCASLGVGTRIVSGTAGIQPTALDPAKTYCLDSRTNVIIVPGTIAPSGALDVYTRRTFDPAFVQPYNHLNSVLLSGTSIASAPNPGTPFLRIRPMPATGTLGAMRVNLVNVEIGENRSIELTKASGLSQIQDVFIVSTQPRTYQTFSISNPNNVSIGSYNLNGQTFLRPTQLTLRQSSITNAGLLGVEKGSTLKLDSTTIETGIVGLYGTLAGNGTVRGPAGVGSNVNFRTGTGAVFSPGLSIGTLNIGGNLSLQGATSLISEIDPNAAQNADLLSVSGTVTGADKLTVTLEKDNGYTATGAGEVADFTGSTYTVLTAASIDSNSIALVEGGSLNAHLSARLIGQPSNTGQIVVGFTDNSAVPGHVPSKLPASTPWSTLVSAIAATHNNTVVNGSSGGGTAPGATGTSNGGQQQLSNGQTVSTAWLGLTNAQVSQLDQVHAEPYSSNLTVGLEQLEHVASSVMARMTSQDHDHDNGKGHALWMDASYSRGHVQGRDSLGSFGYSLSNLLVGTDLIERERFSAGVFGGYGYTSMHEHDKVTQDFSGQSAIAGAYATAQIERFTFATVVGYAHGWHKSTRINRDVGLFSGGVASSSYTSDNMLASAHLGYQTLIGEGMQLEPFVAAAYSRIWQNSLTETGGGDFNYSIAAANAEALTGGLGVKFTQDLPNTAQERKLRLTGVLRYDHDFEAARTKAHQITATSHLFGTFTQTGQNRGAHTVTGSLGLSGALSRTVSVRAGVTGSLSQHGHEFGARGHLRVAF</sequence>
<reference evidence="4 5" key="1">
    <citation type="submission" date="2007-10" db="EMBL/GenBank/DDBJ databases">
        <authorList>
            <person name="Wagner-Dobler I."/>
            <person name="Ferriera S."/>
            <person name="Johnson J."/>
            <person name="Kravitz S."/>
            <person name="Beeson K."/>
            <person name="Sutton G."/>
            <person name="Rogers Y.-H."/>
            <person name="Friedman R."/>
            <person name="Frazier M."/>
            <person name="Venter J.C."/>
        </authorList>
    </citation>
    <scope>NUCLEOTIDE SEQUENCE [LARGE SCALE GENOMIC DNA]</scope>
    <source>
        <strain evidence="4 5">DFL-43</strain>
    </source>
</reference>
<dbReference type="PROSITE" id="PS51208">
    <property type="entry name" value="AUTOTRANSPORTER"/>
    <property type="match status" value="1"/>
</dbReference>
<dbReference type="InterPro" id="IPR036709">
    <property type="entry name" value="Autotransporte_beta_dom_sf"/>
</dbReference>
<dbReference type="HOGENOM" id="CLU_356728_0_0_5"/>